<dbReference type="AlphaFoldDB" id="A0A3G3IFD4"/>
<gene>
    <name evidence="1" type="ORF">BKD89_01960</name>
</gene>
<dbReference type="OMA" id="LFYHYSA"/>
<dbReference type="Proteomes" id="UP000273278">
    <property type="component" value="Chromosome"/>
</dbReference>
<proteinExistence type="predicted"/>
<dbReference type="Pfam" id="PF09871">
    <property type="entry name" value="DUF2098"/>
    <property type="match status" value="1"/>
</dbReference>
<evidence type="ECO:0008006" key="3">
    <source>
        <dbReference type="Google" id="ProtNLM"/>
    </source>
</evidence>
<evidence type="ECO:0000313" key="2">
    <source>
        <dbReference type="Proteomes" id="UP000273278"/>
    </source>
</evidence>
<dbReference type="EMBL" id="CP017686">
    <property type="protein sequence ID" value="AYQ54576.1"/>
    <property type="molecule type" value="Genomic_DNA"/>
</dbReference>
<dbReference type="RefSeq" id="WP_015504294.1">
    <property type="nucleotide sequence ID" value="NZ_CAYARL010000008.1"/>
</dbReference>
<organism evidence="1 2">
    <name type="scientific">Methanomethylophilus alvi</name>
    <dbReference type="NCBI Taxonomy" id="1291540"/>
    <lineage>
        <taxon>Archaea</taxon>
        <taxon>Methanobacteriati</taxon>
        <taxon>Thermoplasmatota</taxon>
        <taxon>Thermoplasmata</taxon>
        <taxon>Methanomassiliicoccales</taxon>
        <taxon>Methanomethylophilaceae</taxon>
        <taxon>Methanomethylophilus</taxon>
    </lineage>
</organism>
<accession>A0A3G3IFD4</accession>
<dbReference type="GeneID" id="41321194"/>
<name>A0A3G3IFD4_9ARCH</name>
<sequence length="92" mass="10317">MDKGDVVKYSPTSTVGKIVDIKEEDGKTWIKLDTSGLYYVASTIQPADPSEYKTTSFKERKSKEYGNKKNIDDLEKMEREVDISEMMPSGGG</sequence>
<evidence type="ECO:0000313" key="1">
    <source>
        <dbReference type="EMBL" id="AYQ54576.1"/>
    </source>
</evidence>
<reference evidence="1 2" key="1">
    <citation type="submission" date="2016-10" db="EMBL/GenBank/DDBJ databases">
        <title>Complete genome of the TMA-utilizing, human hosted archaeon Methanomethylophilus alvus Gen. nov, sp. nov., strain Mx-05, derived from a pure culture.</title>
        <authorList>
            <person name="Brugere J.-F."/>
            <person name="Ben Hania W."/>
            <person name="Chaudhary P.P."/>
            <person name="Gaci N."/>
            <person name="Borrel G."/>
            <person name="Cao Van Tuat L."/>
            <person name="Fardeau M.-L."/>
            <person name="Harris H.M.B."/>
            <person name="O'Toole P.W."/>
            <person name="Ollivier B."/>
        </authorList>
    </citation>
    <scope>NUCLEOTIDE SEQUENCE [LARGE SCALE GENOMIC DNA]</scope>
    <source>
        <strain evidence="1 2">Mx-05</strain>
    </source>
</reference>
<dbReference type="InterPro" id="IPR019209">
    <property type="entry name" value="DUF2098"/>
</dbReference>
<protein>
    <recommendedName>
        <fullName evidence="3">DUF2098 domain-containing protein</fullName>
    </recommendedName>
</protein>